<feature type="transmembrane region" description="Helical" evidence="7">
    <location>
        <begin position="503"/>
        <end position="523"/>
    </location>
</feature>
<accession>A0AA88L2N7</accession>
<dbReference type="InterPro" id="IPR001898">
    <property type="entry name" value="SLC13A/DASS"/>
</dbReference>
<dbReference type="Pfam" id="PF00939">
    <property type="entry name" value="Na_sulph_symp"/>
    <property type="match status" value="1"/>
</dbReference>
<proteinExistence type="inferred from homology"/>
<dbReference type="EMBL" id="JAVRJZ010000013">
    <property type="protein sequence ID" value="KAK2714267.1"/>
    <property type="molecule type" value="Genomic_DNA"/>
</dbReference>
<dbReference type="InterPro" id="IPR031312">
    <property type="entry name" value="Na/sul_symport_CS"/>
</dbReference>
<dbReference type="GO" id="GO:0005886">
    <property type="term" value="C:plasma membrane"/>
    <property type="evidence" value="ECO:0007669"/>
    <property type="project" value="TreeGrafter"/>
</dbReference>
<comment type="caution">
    <text evidence="8">The sequence shown here is derived from an EMBL/GenBank/DDBJ whole genome shotgun (WGS) entry which is preliminary data.</text>
</comment>
<feature type="transmembrane region" description="Helical" evidence="7">
    <location>
        <begin position="274"/>
        <end position="296"/>
    </location>
</feature>
<feature type="transmembrane region" description="Helical" evidence="7">
    <location>
        <begin position="123"/>
        <end position="140"/>
    </location>
</feature>
<comment type="similarity">
    <text evidence="2">Belongs to the SLC13A/DASS transporter (TC 2.A.47) family. NADC subfamily.</text>
</comment>
<dbReference type="GO" id="GO:0015141">
    <property type="term" value="F:succinate transmembrane transporter activity"/>
    <property type="evidence" value="ECO:0007669"/>
    <property type="project" value="TreeGrafter"/>
</dbReference>
<reference evidence="8" key="1">
    <citation type="submission" date="2023-07" db="EMBL/GenBank/DDBJ databases">
        <title>Chromosome-level genome assembly of Artemia franciscana.</title>
        <authorList>
            <person name="Jo E."/>
        </authorList>
    </citation>
    <scope>NUCLEOTIDE SEQUENCE</scope>
    <source>
        <tissue evidence="8">Whole body</tissue>
    </source>
</reference>
<name>A0AA88L2N7_ARTSF</name>
<feature type="transmembrane region" description="Helical" evidence="7">
    <location>
        <begin position="372"/>
        <end position="390"/>
    </location>
</feature>
<dbReference type="Proteomes" id="UP001187531">
    <property type="component" value="Unassembled WGS sequence"/>
</dbReference>
<keyword evidence="4 7" id="KW-0812">Transmembrane</keyword>
<feature type="transmembrane region" description="Helical" evidence="7">
    <location>
        <begin position="38"/>
        <end position="66"/>
    </location>
</feature>
<evidence type="ECO:0000256" key="1">
    <source>
        <dbReference type="ARBA" id="ARBA00004141"/>
    </source>
</evidence>
<evidence type="ECO:0000256" key="5">
    <source>
        <dbReference type="ARBA" id="ARBA00022989"/>
    </source>
</evidence>
<keyword evidence="5 7" id="KW-1133">Transmembrane helix</keyword>
<gene>
    <name evidence="8" type="ORF">QYM36_008732</name>
</gene>
<evidence type="ECO:0000256" key="4">
    <source>
        <dbReference type="ARBA" id="ARBA00022692"/>
    </source>
</evidence>
<feature type="transmembrane region" description="Helical" evidence="7">
    <location>
        <begin position="543"/>
        <end position="567"/>
    </location>
</feature>
<feature type="transmembrane region" description="Helical" evidence="7">
    <location>
        <begin position="332"/>
        <end position="352"/>
    </location>
</feature>
<dbReference type="PANTHER" id="PTHR10283">
    <property type="entry name" value="SOLUTE CARRIER FAMILY 13 MEMBER"/>
    <property type="match status" value="1"/>
</dbReference>
<evidence type="ECO:0000256" key="3">
    <source>
        <dbReference type="ARBA" id="ARBA00022448"/>
    </source>
</evidence>
<evidence type="ECO:0000313" key="9">
    <source>
        <dbReference type="Proteomes" id="UP001187531"/>
    </source>
</evidence>
<evidence type="ECO:0000256" key="7">
    <source>
        <dbReference type="SAM" id="Phobius"/>
    </source>
</evidence>
<organism evidence="8 9">
    <name type="scientific">Artemia franciscana</name>
    <name type="common">Brine shrimp</name>
    <name type="synonym">Artemia sanfranciscana</name>
    <dbReference type="NCBI Taxonomy" id="6661"/>
    <lineage>
        <taxon>Eukaryota</taxon>
        <taxon>Metazoa</taxon>
        <taxon>Ecdysozoa</taxon>
        <taxon>Arthropoda</taxon>
        <taxon>Crustacea</taxon>
        <taxon>Branchiopoda</taxon>
        <taxon>Anostraca</taxon>
        <taxon>Artemiidae</taxon>
        <taxon>Artemia</taxon>
    </lineage>
</organism>
<dbReference type="PANTHER" id="PTHR10283:SF82">
    <property type="entry name" value="SOLUTE CARRIER FAMILY 13 MEMBER 2"/>
    <property type="match status" value="1"/>
</dbReference>
<feature type="transmembrane region" description="Helical" evidence="7">
    <location>
        <begin position="12"/>
        <end position="31"/>
    </location>
</feature>
<feature type="transmembrane region" description="Helical" evidence="7">
    <location>
        <begin position="86"/>
        <end position="103"/>
    </location>
</feature>
<keyword evidence="3" id="KW-0813">Transport</keyword>
<protein>
    <submittedName>
        <fullName evidence="8">Uncharacterized protein</fullName>
    </submittedName>
</protein>
<evidence type="ECO:0000256" key="6">
    <source>
        <dbReference type="ARBA" id="ARBA00023136"/>
    </source>
</evidence>
<dbReference type="AlphaFoldDB" id="A0AA88L2N7"/>
<dbReference type="GO" id="GO:0015137">
    <property type="term" value="F:citrate transmembrane transporter activity"/>
    <property type="evidence" value="ECO:0007669"/>
    <property type="project" value="TreeGrafter"/>
</dbReference>
<keyword evidence="9" id="KW-1185">Reference proteome</keyword>
<comment type="subcellular location">
    <subcellularLocation>
        <location evidence="1">Membrane</location>
        <topology evidence="1">Multi-pass membrane protein</topology>
    </subcellularLocation>
</comment>
<sequence>MSFFRHRLLPYWKNFFVLILPAVLLPLPLLINTSEARCGYVVILMALLWMTEAIPLAITSLLPVVLLPAFAIMSTDEVCIAYMKETNVMFIGGIIVAIATEHCKLHKRVALRVLMLVGASPRWLMLGFMGTTMFLSMWISNTAATLMMVPIVQAVVDEIFKEEEGNGTNLTDLNSEAIRPPYKVKYSRQYSKDLSALSTVTSTQELIRIHQSRKASRVFQTYNPTYKEIRKAMLLSVAYAANIGGTGTITGTGPNLAFKGIVKSLYPQQDVINFASWMAFNVPSCIINIIVAWLWLQLMYLGFKSDKNTNTEETKARASATIKNKYEELGSVTLEQVMVLFLFIGLVALWFFRDPQFIPGWASPWEDAGIHIEDATAAIFIVVLMFMIPMQPEFWRLEPRNDGKAKSVQGLVNWKICQEKIPWGLVLLLGGGFALSDATKISGLSDWLGSQLEGLKILPESLILIVVCIMTASVTEVASNTATANILLPVLAKMCELIGVNPLYLMLPATVTCSYAFMLPVATPPNAIVFTVGKMKVMDMVKTGFVMNLLCILVLFIITETFGVFLFDIKTFPTWANATAADIPINE</sequence>
<evidence type="ECO:0000256" key="2">
    <source>
        <dbReference type="ARBA" id="ARBA00006772"/>
    </source>
</evidence>
<evidence type="ECO:0000313" key="8">
    <source>
        <dbReference type="EMBL" id="KAK2714267.1"/>
    </source>
</evidence>
<keyword evidence="6 7" id="KW-0472">Membrane</keyword>
<dbReference type="PROSITE" id="PS01271">
    <property type="entry name" value="NA_SULFATE"/>
    <property type="match status" value="1"/>
</dbReference>